<protein>
    <submittedName>
        <fullName evidence="1">Uncharacterized protein</fullName>
    </submittedName>
</protein>
<organism evidence="1 2">
    <name type="scientific">Actinoalloteichus hymeniacidonis</name>
    <dbReference type="NCBI Taxonomy" id="340345"/>
    <lineage>
        <taxon>Bacteria</taxon>
        <taxon>Bacillati</taxon>
        <taxon>Actinomycetota</taxon>
        <taxon>Actinomycetes</taxon>
        <taxon>Pseudonocardiales</taxon>
        <taxon>Pseudonocardiaceae</taxon>
        <taxon>Actinoalloteichus</taxon>
    </lineage>
</organism>
<accession>A0AAC9MZK5</accession>
<keyword evidence="2" id="KW-1185">Reference proteome</keyword>
<dbReference type="RefSeq" id="WP_069850112.1">
    <property type="nucleotide sequence ID" value="NZ_CP014859.1"/>
</dbReference>
<name>A0AAC9MZK5_9PSEU</name>
<dbReference type="EMBL" id="CP014859">
    <property type="protein sequence ID" value="AOS64051.1"/>
    <property type="molecule type" value="Genomic_DNA"/>
</dbReference>
<sequence length="127" mass="14163">MGLVLFPDDGDLSSPDISWSHHGFHLLRQRLAEAEGFTLTAMAGFGGDRPWTDVVTTLAPLLDHPDDDGPDLTPAQCAAMLPRLETIVERWQREAHDPVVRHHLDDLRQLVVVLRFCLAEDVDLSFG</sequence>
<dbReference type="Proteomes" id="UP000095210">
    <property type="component" value="Chromosome"/>
</dbReference>
<gene>
    <name evidence="1" type="ORF">TL08_16255</name>
</gene>
<evidence type="ECO:0000313" key="1">
    <source>
        <dbReference type="EMBL" id="AOS64051.1"/>
    </source>
</evidence>
<proteinExistence type="predicted"/>
<evidence type="ECO:0000313" key="2">
    <source>
        <dbReference type="Proteomes" id="UP000095210"/>
    </source>
</evidence>
<reference evidence="2" key="1">
    <citation type="submission" date="2016-03" db="EMBL/GenBank/DDBJ databases">
        <title>Complete genome sequence of the type strain Actinoalloteichus hymeniacidonis DSM 45092.</title>
        <authorList>
            <person name="Schaffert L."/>
            <person name="Albersmeier A."/>
            <person name="Winkler A."/>
            <person name="Kalinowski J."/>
            <person name="Zotchev S."/>
            <person name="Ruckert C."/>
        </authorList>
    </citation>
    <scope>NUCLEOTIDE SEQUENCE [LARGE SCALE GENOMIC DNA]</scope>
    <source>
        <strain evidence="2">HPA177(T) (DSM 45092(T))</strain>
    </source>
</reference>
<dbReference type="KEGG" id="ahm:TL08_16255"/>
<dbReference type="AlphaFoldDB" id="A0AAC9MZK5"/>